<keyword evidence="2" id="KW-1185">Reference proteome</keyword>
<evidence type="ECO:0000313" key="1">
    <source>
        <dbReference type="EMBL" id="KAK8839629.1"/>
    </source>
</evidence>
<evidence type="ECO:0000313" key="2">
    <source>
        <dbReference type="Proteomes" id="UP001470230"/>
    </source>
</evidence>
<dbReference type="EMBL" id="JAPFFF010000051">
    <property type="protein sequence ID" value="KAK8839629.1"/>
    <property type="molecule type" value="Genomic_DNA"/>
</dbReference>
<comment type="caution">
    <text evidence="1">The sequence shown here is derived from an EMBL/GenBank/DDBJ whole genome shotgun (WGS) entry which is preliminary data.</text>
</comment>
<name>A0ABR2H0B1_9EUKA</name>
<protein>
    <submittedName>
        <fullName evidence="1">Uncharacterized protein</fullName>
    </submittedName>
</protein>
<organism evidence="1 2">
    <name type="scientific">Tritrichomonas musculus</name>
    <dbReference type="NCBI Taxonomy" id="1915356"/>
    <lineage>
        <taxon>Eukaryota</taxon>
        <taxon>Metamonada</taxon>
        <taxon>Parabasalia</taxon>
        <taxon>Tritrichomonadida</taxon>
        <taxon>Tritrichomonadidae</taxon>
        <taxon>Tritrichomonas</taxon>
    </lineage>
</organism>
<dbReference type="Proteomes" id="UP001470230">
    <property type="component" value="Unassembled WGS sequence"/>
</dbReference>
<reference evidence="1 2" key="1">
    <citation type="submission" date="2024-04" db="EMBL/GenBank/DDBJ databases">
        <title>Tritrichomonas musculus Genome.</title>
        <authorList>
            <person name="Alves-Ferreira E."/>
            <person name="Grigg M."/>
            <person name="Lorenzi H."/>
            <person name="Galac M."/>
        </authorList>
    </citation>
    <scope>NUCLEOTIDE SEQUENCE [LARGE SCALE GENOMIC DNA]</scope>
    <source>
        <strain evidence="1 2">EAF2021</strain>
    </source>
</reference>
<gene>
    <name evidence="1" type="ORF">M9Y10_031995</name>
</gene>
<accession>A0ABR2H0B1</accession>
<sequence>MSRIITVPISTIGYSLNAGITNENGSEITHIHEIPLFQLFTIDEIRYYDYLNEEYIVEVTPDEIQCNYNQGFISQANQFQNFPNNSNETTVIYHQVSPWSIKPSPIPEIQSNSQIEQSQPYGPIPDPSFSNLSFQNQYQQESLPSQQQVPIDYGMNNPASLFDQVNNNFYSNDFL</sequence>
<proteinExistence type="predicted"/>